<protein>
    <recommendedName>
        <fullName evidence="3">Lipocalin-like domain-containing protein</fullName>
    </recommendedName>
</protein>
<sequence length="133" mass="14017" precursor="true">MTKKLLVVVTIVLAFTIAAMAADVTGKWTYEQPGRGGGPGRPVTITLKQDGSKLTGTIPGFARGGGEAPAMEVMDGKVDGNMISFTTKMEMGGQTRVTKYDGTIEGDTIKFKITREGQNGPMTTEVTAKKATT</sequence>
<dbReference type="KEGG" id="sus:Acid_4954"/>
<feature type="signal peptide" evidence="1">
    <location>
        <begin position="1"/>
        <end position="21"/>
    </location>
</feature>
<evidence type="ECO:0008006" key="3">
    <source>
        <dbReference type="Google" id="ProtNLM"/>
    </source>
</evidence>
<dbReference type="OrthoDB" id="9787096at2"/>
<accession>Q01WQ4</accession>
<dbReference type="STRING" id="234267.Acid_4954"/>
<feature type="chain" id="PRO_5004162809" description="Lipocalin-like domain-containing protein" evidence="1">
    <location>
        <begin position="22"/>
        <end position="133"/>
    </location>
</feature>
<keyword evidence="1" id="KW-0732">Signal</keyword>
<dbReference type="HOGENOM" id="CLU_157286_0_0_0"/>
<reference evidence="2" key="1">
    <citation type="submission" date="2006-10" db="EMBL/GenBank/DDBJ databases">
        <title>Complete sequence of Solibacter usitatus Ellin6076.</title>
        <authorList>
            <consortium name="US DOE Joint Genome Institute"/>
            <person name="Copeland A."/>
            <person name="Lucas S."/>
            <person name="Lapidus A."/>
            <person name="Barry K."/>
            <person name="Detter J.C."/>
            <person name="Glavina del Rio T."/>
            <person name="Hammon N."/>
            <person name="Israni S."/>
            <person name="Dalin E."/>
            <person name="Tice H."/>
            <person name="Pitluck S."/>
            <person name="Thompson L.S."/>
            <person name="Brettin T."/>
            <person name="Bruce D."/>
            <person name="Han C."/>
            <person name="Tapia R."/>
            <person name="Gilna P."/>
            <person name="Schmutz J."/>
            <person name="Larimer F."/>
            <person name="Land M."/>
            <person name="Hauser L."/>
            <person name="Kyrpides N."/>
            <person name="Mikhailova N."/>
            <person name="Janssen P.H."/>
            <person name="Kuske C.R."/>
            <person name="Richardson P."/>
        </authorList>
    </citation>
    <scope>NUCLEOTIDE SEQUENCE</scope>
    <source>
        <strain evidence="2">Ellin6076</strain>
    </source>
</reference>
<evidence type="ECO:0000313" key="2">
    <source>
        <dbReference type="EMBL" id="ABJ85911.1"/>
    </source>
</evidence>
<dbReference type="InParanoid" id="Q01WQ4"/>
<gene>
    <name evidence="2" type="ordered locus">Acid_4954</name>
</gene>
<dbReference type="EMBL" id="CP000473">
    <property type="protein sequence ID" value="ABJ85911.1"/>
    <property type="molecule type" value="Genomic_DNA"/>
</dbReference>
<organism evidence="2">
    <name type="scientific">Solibacter usitatus (strain Ellin6076)</name>
    <dbReference type="NCBI Taxonomy" id="234267"/>
    <lineage>
        <taxon>Bacteria</taxon>
        <taxon>Pseudomonadati</taxon>
        <taxon>Acidobacteriota</taxon>
        <taxon>Terriglobia</taxon>
        <taxon>Bryobacterales</taxon>
        <taxon>Solibacteraceae</taxon>
        <taxon>Candidatus Solibacter</taxon>
    </lineage>
</organism>
<evidence type="ECO:0000256" key="1">
    <source>
        <dbReference type="SAM" id="SignalP"/>
    </source>
</evidence>
<dbReference type="AlphaFoldDB" id="Q01WQ4"/>
<name>Q01WQ4_SOLUE</name>
<proteinExistence type="predicted"/>